<evidence type="ECO:0000259" key="7">
    <source>
        <dbReference type="PROSITE" id="PS50056"/>
    </source>
</evidence>
<dbReference type="AlphaFoldDB" id="A0A0C3AND8"/>
<feature type="region of interest" description="Disordered" evidence="5">
    <location>
        <begin position="231"/>
        <end position="294"/>
    </location>
</feature>
<dbReference type="PROSITE" id="PS50054">
    <property type="entry name" value="TYR_PHOSPHATASE_DUAL"/>
    <property type="match status" value="1"/>
</dbReference>
<feature type="compositionally biased region" description="Basic and acidic residues" evidence="5">
    <location>
        <begin position="263"/>
        <end position="280"/>
    </location>
</feature>
<dbReference type="GO" id="GO:0008330">
    <property type="term" value="F:protein tyrosine/threonine phosphatase activity"/>
    <property type="evidence" value="ECO:0007669"/>
    <property type="project" value="TreeGrafter"/>
</dbReference>
<dbReference type="InterPro" id="IPR000387">
    <property type="entry name" value="Tyr_Pase_dom"/>
</dbReference>
<keyword evidence="4" id="KW-0904">Protein phosphatase</keyword>
<dbReference type="HOGENOM" id="CLU_023363_0_0_1"/>
<evidence type="ECO:0000256" key="2">
    <source>
        <dbReference type="ARBA" id="ARBA00013064"/>
    </source>
</evidence>
<protein>
    <recommendedName>
        <fullName evidence="2">protein-tyrosine-phosphatase</fullName>
        <ecNumber evidence="2">3.1.3.48</ecNumber>
    </recommendedName>
</protein>
<dbReference type="SMART" id="SM00195">
    <property type="entry name" value="DSPc"/>
    <property type="match status" value="1"/>
</dbReference>
<dbReference type="PANTHER" id="PTHR10159">
    <property type="entry name" value="DUAL SPECIFICITY PROTEIN PHOSPHATASE"/>
    <property type="match status" value="1"/>
</dbReference>
<evidence type="ECO:0000256" key="4">
    <source>
        <dbReference type="ARBA" id="ARBA00022912"/>
    </source>
</evidence>
<dbReference type="Gene3D" id="3.90.190.10">
    <property type="entry name" value="Protein tyrosine phosphatase superfamily"/>
    <property type="match status" value="1"/>
</dbReference>
<dbReference type="GO" id="GO:0017017">
    <property type="term" value="F:MAP kinase tyrosine/serine/threonine phosphatase activity"/>
    <property type="evidence" value="ECO:0007669"/>
    <property type="project" value="TreeGrafter"/>
</dbReference>
<organism evidence="8 9">
    <name type="scientific">Serendipita vermifera MAFF 305830</name>
    <dbReference type="NCBI Taxonomy" id="933852"/>
    <lineage>
        <taxon>Eukaryota</taxon>
        <taxon>Fungi</taxon>
        <taxon>Dikarya</taxon>
        <taxon>Basidiomycota</taxon>
        <taxon>Agaricomycotina</taxon>
        <taxon>Agaricomycetes</taxon>
        <taxon>Sebacinales</taxon>
        <taxon>Serendipitaceae</taxon>
        <taxon>Serendipita</taxon>
    </lineage>
</organism>
<dbReference type="EMBL" id="KN824380">
    <property type="protein sequence ID" value="KIM21539.1"/>
    <property type="molecule type" value="Genomic_DNA"/>
</dbReference>
<dbReference type="GO" id="GO:0043409">
    <property type="term" value="P:negative regulation of MAPK cascade"/>
    <property type="evidence" value="ECO:0007669"/>
    <property type="project" value="TreeGrafter"/>
</dbReference>
<feature type="non-terminal residue" evidence="8">
    <location>
        <position position="1"/>
    </location>
</feature>
<feature type="domain" description="Tyrosine specific protein phosphatases" evidence="7">
    <location>
        <begin position="137"/>
        <end position="205"/>
    </location>
</feature>
<reference evidence="9" key="2">
    <citation type="submission" date="2015-01" db="EMBL/GenBank/DDBJ databases">
        <title>Evolutionary Origins and Diversification of the Mycorrhizal Mutualists.</title>
        <authorList>
            <consortium name="DOE Joint Genome Institute"/>
            <consortium name="Mycorrhizal Genomics Consortium"/>
            <person name="Kohler A."/>
            <person name="Kuo A."/>
            <person name="Nagy L.G."/>
            <person name="Floudas D."/>
            <person name="Copeland A."/>
            <person name="Barry K.W."/>
            <person name="Cichocki N."/>
            <person name="Veneault-Fourrey C."/>
            <person name="LaButti K."/>
            <person name="Lindquist E.A."/>
            <person name="Lipzen A."/>
            <person name="Lundell T."/>
            <person name="Morin E."/>
            <person name="Murat C."/>
            <person name="Riley R."/>
            <person name="Ohm R."/>
            <person name="Sun H."/>
            <person name="Tunlid A."/>
            <person name="Henrissat B."/>
            <person name="Grigoriev I.V."/>
            <person name="Hibbett D.S."/>
            <person name="Martin F."/>
        </authorList>
    </citation>
    <scope>NUCLEOTIDE SEQUENCE [LARGE SCALE GENOMIC DNA]</scope>
    <source>
        <strain evidence="9">MAFF 305830</strain>
    </source>
</reference>
<dbReference type="InterPro" id="IPR016130">
    <property type="entry name" value="Tyr_Pase_AS"/>
</dbReference>
<dbReference type="InterPro" id="IPR020422">
    <property type="entry name" value="TYR_PHOSPHATASE_DUAL_dom"/>
</dbReference>
<evidence type="ECO:0000313" key="9">
    <source>
        <dbReference type="Proteomes" id="UP000054097"/>
    </source>
</evidence>
<dbReference type="STRING" id="933852.A0A0C3AND8"/>
<dbReference type="EC" id="3.1.3.48" evidence="2"/>
<proteinExistence type="inferred from homology"/>
<evidence type="ECO:0000256" key="3">
    <source>
        <dbReference type="ARBA" id="ARBA00022801"/>
    </source>
</evidence>
<evidence type="ECO:0000256" key="1">
    <source>
        <dbReference type="ARBA" id="ARBA00008601"/>
    </source>
</evidence>
<evidence type="ECO:0000256" key="5">
    <source>
        <dbReference type="SAM" id="MobiDB-lite"/>
    </source>
</evidence>
<dbReference type="PROSITE" id="PS50056">
    <property type="entry name" value="TYR_PHOSPHATASE_2"/>
    <property type="match status" value="1"/>
</dbReference>
<feature type="non-terminal residue" evidence="8">
    <location>
        <position position="294"/>
    </location>
</feature>
<feature type="domain" description="Tyrosine-protein phosphatase" evidence="6">
    <location>
        <begin position="35"/>
        <end position="231"/>
    </location>
</feature>
<keyword evidence="9" id="KW-1185">Reference proteome</keyword>
<dbReference type="InterPro" id="IPR000340">
    <property type="entry name" value="Dual-sp_phosphatase_cat-dom"/>
</dbReference>
<feature type="compositionally biased region" description="Polar residues" evidence="5">
    <location>
        <begin position="285"/>
        <end position="294"/>
    </location>
</feature>
<evidence type="ECO:0000259" key="6">
    <source>
        <dbReference type="PROSITE" id="PS50054"/>
    </source>
</evidence>
<evidence type="ECO:0000313" key="8">
    <source>
        <dbReference type="EMBL" id="KIM21539.1"/>
    </source>
</evidence>
<dbReference type="Pfam" id="PF00782">
    <property type="entry name" value="DSPc"/>
    <property type="match status" value="1"/>
</dbReference>
<reference evidence="8 9" key="1">
    <citation type="submission" date="2014-04" db="EMBL/GenBank/DDBJ databases">
        <authorList>
            <consortium name="DOE Joint Genome Institute"/>
            <person name="Kuo A."/>
            <person name="Zuccaro A."/>
            <person name="Kohler A."/>
            <person name="Nagy L.G."/>
            <person name="Floudas D."/>
            <person name="Copeland A."/>
            <person name="Barry K.W."/>
            <person name="Cichocki N."/>
            <person name="Veneault-Fourrey C."/>
            <person name="LaButti K."/>
            <person name="Lindquist E.A."/>
            <person name="Lipzen A."/>
            <person name="Lundell T."/>
            <person name="Morin E."/>
            <person name="Murat C."/>
            <person name="Sun H."/>
            <person name="Tunlid A."/>
            <person name="Henrissat B."/>
            <person name="Grigoriev I.V."/>
            <person name="Hibbett D.S."/>
            <person name="Martin F."/>
            <person name="Nordberg H.P."/>
            <person name="Cantor M.N."/>
            <person name="Hua S.X."/>
        </authorList>
    </citation>
    <scope>NUCLEOTIDE SEQUENCE [LARGE SCALE GENOMIC DNA]</scope>
    <source>
        <strain evidence="8 9">MAFF 305830</strain>
    </source>
</reference>
<comment type="similarity">
    <text evidence="1">Belongs to the protein-tyrosine phosphatase family. Non-receptor class dual specificity subfamily.</text>
</comment>
<dbReference type="GO" id="GO:0033550">
    <property type="term" value="F:MAP kinase tyrosine phosphatase activity"/>
    <property type="evidence" value="ECO:0007669"/>
    <property type="project" value="TreeGrafter"/>
</dbReference>
<sequence length="294" mass="31636">KRRTVVSLPAGASAASVLRRNDEGDDASAAAYLDGPIEIMPGIWLGSEDNARDWKGLVQRGIKAILNVAKEVASPFDSPATAVRASGVRSGSTPNLNTSNLPRYAATLQPAHLPSGRPSMHYLKLAWSHGQADLVKGGFAEAMSFVDEALDRHQGVLIHCQCGVSRSATMVIALVMRAAAMGGSNVQPDVLALRGKGMQGAYDYVQKKSKSIGPNMSLIYQLLDYERALKGGDSPGKSSGAASEDEEWGRRRQEIDSPDEESREILKEAKELDREMEERRARKLSQASNSSVSS</sequence>
<dbReference type="InterPro" id="IPR029021">
    <property type="entry name" value="Prot-tyrosine_phosphatase-like"/>
</dbReference>
<dbReference type="OrthoDB" id="2017893at2759"/>
<dbReference type="SUPFAM" id="SSF52799">
    <property type="entry name" value="(Phosphotyrosine protein) phosphatases II"/>
    <property type="match status" value="1"/>
</dbReference>
<keyword evidence="3" id="KW-0378">Hydrolase</keyword>
<dbReference type="PROSITE" id="PS00383">
    <property type="entry name" value="TYR_PHOSPHATASE_1"/>
    <property type="match status" value="1"/>
</dbReference>
<dbReference type="Proteomes" id="UP000054097">
    <property type="component" value="Unassembled WGS sequence"/>
</dbReference>
<name>A0A0C3AND8_SERVB</name>
<gene>
    <name evidence="8" type="ORF">M408DRAFT_33794</name>
</gene>
<dbReference type="PANTHER" id="PTHR10159:SF519">
    <property type="entry name" value="DUAL SPECIFICITY PROTEIN PHOSPHATASE MPK3"/>
    <property type="match status" value="1"/>
</dbReference>
<dbReference type="GO" id="GO:0005737">
    <property type="term" value="C:cytoplasm"/>
    <property type="evidence" value="ECO:0007669"/>
    <property type="project" value="TreeGrafter"/>
</dbReference>
<accession>A0A0C3AND8</accession>